<feature type="domain" description="B12-binding" evidence="1">
    <location>
        <begin position="2"/>
        <end position="53"/>
    </location>
</feature>
<dbReference type="InterPro" id="IPR006158">
    <property type="entry name" value="Cobalamin-bd"/>
</dbReference>
<organism evidence="2">
    <name type="scientific">marine sediment metagenome</name>
    <dbReference type="NCBI Taxonomy" id="412755"/>
    <lineage>
        <taxon>unclassified sequences</taxon>
        <taxon>metagenomes</taxon>
        <taxon>ecological metagenomes</taxon>
    </lineage>
</organism>
<dbReference type="SUPFAM" id="SSF52242">
    <property type="entry name" value="Cobalamin (vitamin B12)-binding domain"/>
    <property type="match status" value="1"/>
</dbReference>
<reference evidence="2" key="1">
    <citation type="journal article" date="2014" name="Front. Microbiol.">
        <title>High frequency of phylogenetically diverse reductive dehalogenase-homologous genes in deep subseafloor sedimentary metagenomes.</title>
        <authorList>
            <person name="Kawai M."/>
            <person name="Futagami T."/>
            <person name="Toyoda A."/>
            <person name="Takaki Y."/>
            <person name="Nishi S."/>
            <person name="Hori S."/>
            <person name="Arai W."/>
            <person name="Tsubouchi T."/>
            <person name="Morono Y."/>
            <person name="Uchiyama I."/>
            <person name="Ito T."/>
            <person name="Fujiyama A."/>
            <person name="Inagaki F."/>
            <person name="Takami H."/>
        </authorList>
    </citation>
    <scope>NUCLEOTIDE SEQUENCE</scope>
    <source>
        <strain evidence="2">Expedition CK06-06</strain>
    </source>
</reference>
<gene>
    <name evidence="2" type="ORF">S06H3_53486</name>
</gene>
<accession>X1PMC2</accession>
<evidence type="ECO:0000313" key="2">
    <source>
        <dbReference type="EMBL" id="GAI56968.1"/>
    </source>
</evidence>
<dbReference type="GO" id="GO:0046872">
    <property type="term" value="F:metal ion binding"/>
    <property type="evidence" value="ECO:0007669"/>
    <property type="project" value="InterPro"/>
</dbReference>
<comment type="caution">
    <text evidence="2">The sequence shown here is derived from an EMBL/GenBank/DDBJ whole genome shotgun (WGS) entry which is preliminary data.</text>
</comment>
<dbReference type="AlphaFoldDB" id="X1PMC2"/>
<protein>
    <recommendedName>
        <fullName evidence="1">B12-binding domain-containing protein</fullName>
    </recommendedName>
</protein>
<evidence type="ECO:0000259" key="1">
    <source>
        <dbReference type="Pfam" id="PF02310"/>
    </source>
</evidence>
<dbReference type="InterPro" id="IPR036724">
    <property type="entry name" value="Cobalamin-bd_sf"/>
</dbReference>
<dbReference type="Gene3D" id="3.40.50.280">
    <property type="entry name" value="Cobalamin-binding domain"/>
    <property type="match status" value="1"/>
</dbReference>
<dbReference type="Pfam" id="PF02310">
    <property type="entry name" value="B12-binding"/>
    <property type="match status" value="1"/>
</dbReference>
<dbReference type="EMBL" id="BARV01034103">
    <property type="protein sequence ID" value="GAI56968.1"/>
    <property type="molecule type" value="Genomic_DNA"/>
</dbReference>
<feature type="non-terminal residue" evidence="2">
    <location>
        <position position="1"/>
    </location>
</feature>
<dbReference type="GO" id="GO:0031419">
    <property type="term" value="F:cobalamin binding"/>
    <property type="evidence" value="ECO:0007669"/>
    <property type="project" value="InterPro"/>
</dbReference>
<sequence length="62" mass="6525">TLSMPKMAETMQALKDAGVRDKVKIMVGGVPVTQAYADQIGADAYGETAVDAVIKAKSLIRT</sequence>
<proteinExistence type="predicted"/>
<name>X1PMC2_9ZZZZ</name>